<dbReference type="EMBL" id="JBHRSJ010000001">
    <property type="protein sequence ID" value="MFC2970730.1"/>
    <property type="molecule type" value="Genomic_DNA"/>
</dbReference>
<keyword evidence="3" id="KW-1185">Reference proteome</keyword>
<proteinExistence type="predicted"/>
<sequence length="180" mass="19743">MLMKAETSALLIVDIQQKLVPALDGASALVEHSLWLSRVARRLDVPLLVSEQYPQGLGPTVAELQPLLDGAPILEKLHFSAAREPDLFLMPGGDRAQFVVCGCEAHICVLQTVLDLLAQGRQVFVVAEAVASRQPANKALALERMRQAGAAIVSREMVAYEWLERAGSELFRAVSREYLR</sequence>
<dbReference type="SUPFAM" id="SSF52499">
    <property type="entry name" value="Isochorismatase-like hydrolases"/>
    <property type="match status" value="1"/>
</dbReference>
<keyword evidence="2" id="KW-0378">Hydrolase</keyword>
<evidence type="ECO:0000259" key="1">
    <source>
        <dbReference type="Pfam" id="PF00857"/>
    </source>
</evidence>
<dbReference type="GO" id="GO:0016787">
    <property type="term" value="F:hydrolase activity"/>
    <property type="evidence" value="ECO:0007669"/>
    <property type="project" value="UniProtKB-KW"/>
</dbReference>
<name>A0ABV7AN68_9GAMM</name>
<dbReference type="PANTHER" id="PTHR14119:SF3">
    <property type="entry name" value="ISOCHORISMATASE DOMAIN-CONTAINING PROTEIN 2"/>
    <property type="match status" value="1"/>
</dbReference>
<gene>
    <name evidence="2" type="ORF">ACFOJE_00690</name>
</gene>
<dbReference type="PANTHER" id="PTHR14119">
    <property type="entry name" value="HYDROLASE"/>
    <property type="match status" value="1"/>
</dbReference>
<evidence type="ECO:0000313" key="3">
    <source>
        <dbReference type="Proteomes" id="UP001595457"/>
    </source>
</evidence>
<dbReference type="Gene3D" id="3.40.50.850">
    <property type="entry name" value="Isochorismatase-like"/>
    <property type="match status" value="1"/>
</dbReference>
<dbReference type="InterPro" id="IPR036380">
    <property type="entry name" value="Isochorismatase-like_sf"/>
</dbReference>
<dbReference type="InterPro" id="IPR050993">
    <property type="entry name" value="Isochorismatase_domain"/>
</dbReference>
<dbReference type="Proteomes" id="UP001595457">
    <property type="component" value="Unassembled WGS sequence"/>
</dbReference>
<feature type="domain" description="Isochorismatase-like" evidence="1">
    <location>
        <begin position="8"/>
        <end position="156"/>
    </location>
</feature>
<reference evidence="3" key="1">
    <citation type="journal article" date="2019" name="Int. J. Syst. Evol. Microbiol.">
        <title>The Global Catalogue of Microorganisms (GCM) 10K type strain sequencing project: providing services to taxonomists for standard genome sequencing and annotation.</title>
        <authorList>
            <consortium name="The Broad Institute Genomics Platform"/>
            <consortium name="The Broad Institute Genome Sequencing Center for Infectious Disease"/>
            <person name="Wu L."/>
            <person name="Ma J."/>
        </authorList>
    </citation>
    <scope>NUCLEOTIDE SEQUENCE [LARGE SCALE GENOMIC DNA]</scope>
    <source>
        <strain evidence="3">KCTC 62195</strain>
    </source>
</reference>
<comment type="caution">
    <text evidence="2">The sequence shown here is derived from an EMBL/GenBank/DDBJ whole genome shotgun (WGS) entry which is preliminary data.</text>
</comment>
<evidence type="ECO:0000313" key="2">
    <source>
        <dbReference type="EMBL" id="MFC2970730.1"/>
    </source>
</evidence>
<organism evidence="2 3">
    <name type="scientific">Azotobacter bryophylli</name>
    <dbReference type="NCBI Taxonomy" id="1986537"/>
    <lineage>
        <taxon>Bacteria</taxon>
        <taxon>Pseudomonadati</taxon>
        <taxon>Pseudomonadota</taxon>
        <taxon>Gammaproteobacteria</taxon>
        <taxon>Pseudomonadales</taxon>
        <taxon>Pseudomonadaceae</taxon>
        <taxon>Azotobacter</taxon>
    </lineage>
</organism>
<dbReference type="InterPro" id="IPR000868">
    <property type="entry name" value="Isochorismatase-like_dom"/>
</dbReference>
<dbReference type="CDD" id="cd01012">
    <property type="entry name" value="YcaC_related"/>
    <property type="match status" value="1"/>
</dbReference>
<dbReference type="Pfam" id="PF00857">
    <property type="entry name" value="Isochorismatase"/>
    <property type="match status" value="1"/>
</dbReference>
<dbReference type="RefSeq" id="WP_377812302.1">
    <property type="nucleotide sequence ID" value="NZ_JBHRSJ010000001.1"/>
</dbReference>
<protein>
    <submittedName>
        <fullName evidence="2">Hydrolase</fullName>
    </submittedName>
</protein>
<accession>A0ABV7AN68</accession>